<evidence type="ECO:0000313" key="3">
    <source>
        <dbReference type="Proteomes" id="UP001354227"/>
    </source>
</evidence>
<evidence type="ECO:0000313" key="2">
    <source>
        <dbReference type="EMBL" id="MEE1890527.1"/>
    </source>
</evidence>
<proteinExistence type="predicted"/>
<comment type="caution">
    <text evidence="2">The sequence shown here is derived from an EMBL/GenBank/DDBJ whole genome shotgun (WGS) entry which is preliminary data.</text>
</comment>
<accession>A0ABU7HGS5</accession>
<keyword evidence="1" id="KW-0472">Membrane</keyword>
<name>A0ABU7HGS5_9PSED</name>
<keyword evidence="1" id="KW-1133">Transmembrane helix</keyword>
<dbReference type="EMBL" id="JAZDCT010000039">
    <property type="protein sequence ID" value="MEE1890527.1"/>
    <property type="molecule type" value="Genomic_DNA"/>
</dbReference>
<organism evidence="2 3">
    <name type="scientific">Pseudomonas carassii</name>
    <dbReference type="NCBI Taxonomy" id="3115855"/>
    <lineage>
        <taxon>Bacteria</taxon>
        <taxon>Pseudomonadati</taxon>
        <taxon>Pseudomonadota</taxon>
        <taxon>Gammaproteobacteria</taxon>
        <taxon>Pseudomonadales</taxon>
        <taxon>Pseudomonadaceae</taxon>
        <taxon>Pseudomonas</taxon>
    </lineage>
</organism>
<keyword evidence="2" id="KW-0436">Ligase</keyword>
<feature type="transmembrane region" description="Helical" evidence="1">
    <location>
        <begin position="15"/>
        <end position="32"/>
    </location>
</feature>
<feature type="transmembrane region" description="Helical" evidence="1">
    <location>
        <begin position="38"/>
        <end position="53"/>
    </location>
</feature>
<gene>
    <name evidence="2" type="ORF">V0R62_22925</name>
</gene>
<feature type="transmembrane region" description="Helical" evidence="1">
    <location>
        <begin position="65"/>
        <end position="82"/>
    </location>
</feature>
<protein>
    <submittedName>
        <fullName evidence="2">O-antigen ligase domain-containing protein</fullName>
    </submittedName>
</protein>
<dbReference type="GO" id="GO:0016874">
    <property type="term" value="F:ligase activity"/>
    <property type="evidence" value="ECO:0007669"/>
    <property type="project" value="UniProtKB-KW"/>
</dbReference>
<sequence>MFEGIGNDNRTSRRYFSAALIVFLASFVLMASSKWTNNLFYAFIALPGLVFLVKERGAGLLSDKLGLAWLVFLLWFLVPAAIAGDGQFYKHIVYVTLFVFVVAGLVNHEFLRSWVFARALFWVICLYIYGYALYAYATGLYAVGQRVDLLPARMENVIYVSIWLLCALALVMPHWLRRQRWVEAFAAVVLSLVAVSFVLQTRTAMVGAAFLFAAWAAWALWRFPRIAGAWLLVFAVLGGVVLWLIKDAGWVHSVIARGDSFRGELFRVMVGEWQNCGWALGCGVEFHTDKLLAGTMPIQHPHNIFVALGLYTGGVSLVLFLVIVAMTLVQAVRLRDPWGMYLACALVMLNFDGSKLIGNPDELWPLVLLPAAMVLGRGLQQRCSIG</sequence>
<feature type="transmembrane region" description="Helical" evidence="1">
    <location>
        <begin position="181"/>
        <end position="199"/>
    </location>
</feature>
<feature type="transmembrane region" description="Helical" evidence="1">
    <location>
        <begin position="205"/>
        <end position="221"/>
    </location>
</feature>
<keyword evidence="3" id="KW-1185">Reference proteome</keyword>
<feature type="transmembrane region" description="Helical" evidence="1">
    <location>
        <begin position="304"/>
        <end position="326"/>
    </location>
</feature>
<feature type="transmembrane region" description="Helical" evidence="1">
    <location>
        <begin position="157"/>
        <end position="176"/>
    </location>
</feature>
<keyword evidence="1" id="KW-0812">Transmembrane</keyword>
<dbReference type="RefSeq" id="WP_330105337.1">
    <property type="nucleotide sequence ID" value="NZ_JAZDCT010000039.1"/>
</dbReference>
<feature type="transmembrane region" description="Helical" evidence="1">
    <location>
        <begin position="88"/>
        <end position="107"/>
    </location>
</feature>
<reference evidence="2" key="1">
    <citation type="submission" date="2024-01" db="EMBL/GenBank/DDBJ databases">
        <title>Unpublished Manusciprt.</title>
        <authorList>
            <person name="Duman M."/>
            <person name="Valdes E.G."/>
            <person name="Ajmi N."/>
            <person name="Altun S."/>
            <person name="Saticioglu I.B."/>
        </authorList>
    </citation>
    <scope>NUCLEOTIDE SEQUENCE</scope>
    <source>
        <strain evidence="2">137P</strain>
    </source>
</reference>
<dbReference type="Proteomes" id="UP001354227">
    <property type="component" value="Unassembled WGS sequence"/>
</dbReference>
<feature type="transmembrane region" description="Helical" evidence="1">
    <location>
        <begin position="119"/>
        <end position="137"/>
    </location>
</feature>
<feature type="transmembrane region" description="Helical" evidence="1">
    <location>
        <begin position="228"/>
        <end position="245"/>
    </location>
</feature>
<evidence type="ECO:0000256" key="1">
    <source>
        <dbReference type="SAM" id="Phobius"/>
    </source>
</evidence>